<evidence type="ECO:0000256" key="2">
    <source>
        <dbReference type="ARBA" id="ARBA00016337"/>
    </source>
</evidence>
<reference evidence="13 14" key="1">
    <citation type="submission" date="2019-02" db="EMBL/GenBank/DDBJ databases">
        <title>Deep-cultivation of Planctomycetes and their phenomic and genomic characterization uncovers novel biology.</title>
        <authorList>
            <person name="Wiegand S."/>
            <person name="Jogler M."/>
            <person name="Boedeker C."/>
            <person name="Pinto D."/>
            <person name="Vollmers J."/>
            <person name="Rivas-Marin E."/>
            <person name="Kohn T."/>
            <person name="Peeters S.H."/>
            <person name="Heuer A."/>
            <person name="Rast P."/>
            <person name="Oberbeckmann S."/>
            <person name="Bunk B."/>
            <person name="Jeske O."/>
            <person name="Meyerdierks A."/>
            <person name="Storesund J.E."/>
            <person name="Kallscheuer N."/>
            <person name="Luecker S."/>
            <person name="Lage O.M."/>
            <person name="Pohl T."/>
            <person name="Merkel B.J."/>
            <person name="Hornburger P."/>
            <person name="Mueller R.-W."/>
            <person name="Bruemmer F."/>
            <person name="Labrenz M."/>
            <person name="Spormann A.M."/>
            <person name="Op den Camp H."/>
            <person name="Overmann J."/>
            <person name="Amann R."/>
            <person name="Jetten M.S.M."/>
            <person name="Mascher T."/>
            <person name="Medema M.H."/>
            <person name="Devos D.P."/>
            <person name="Kaster A.-K."/>
            <person name="Ovreas L."/>
            <person name="Rohde M."/>
            <person name="Galperin M.Y."/>
            <person name="Jogler C."/>
        </authorList>
    </citation>
    <scope>NUCLEOTIDE SEQUENCE [LARGE SCALE GENOMIC DNA]</scope>
    <source>
        <strain evidence="13 14">Mal4</strain>
    </source>
</reference>
<evidence type="ECO:0000256" key="7">
    <source>
        <dbReference type="ARBA" id="ARBA00022842"/>
    </source>
</evidence>
<protein>
    <recommendedName>
        <fullName evidence="2 10">FAD:protein FMN transferase</fullName>
        <ecNumber evidence="1 10">2.7.1.180</ecNumber>
    </recommendedName>
    <alternativeName>
        <fullName evidence="8 10">Flavin transferase</fullName>
    </alternativeName>
</protein>
<organism evidence="13 14">
    <name type="scientific">Maioricimonas rarisocia</name>
    <dbReference type="NCBI Taxonomy" id="2528026"/>
    <lineage>
        <taxon>Bacteria</taxon>
        <taxon>Pseudomonadati</taxon>
        <taxon>Planctomycetota</taxon>
        <taxon>Planctomycetia</taxon>
        <taxon>Planctomycetales</taxon>
        <taxon>Planctomycetaceae</taxon>
        <taxon>Maioricimonas</taxon>
    </lineage>
</organism>
<keyword evidence="13" id="KW-0449">Lipoprotein</keyword>
<dbReference type="InterPro" id="IPR024932">
    <property type="entry name" value="ApbE"/>
</dbReference>
<dbReference type="Gene3D" id="3.10.520.10">
    <property type="entry name" value="ApbE-like domains"/>
    <property type="match status" value="1"/>
</dbReference>
<dbReference type="EC" id="2.7.1.180" evidence="1 10"/>
<feature type="signal peptide" evidence="12">
    <location>
        <begin position="1"/>
        <end position="25"/>
    </location>
</feature>
<dbReference type="GO" id="GO:0046872">
    <property type="term" value="F:metal ion binding"/>
    <property type="evidence" value="ECO:0007669"/>
    <property type="project" value="UniProtKB-UniRule"/>
</dbReference>
<dbReference type="PANTHER" id="PTHR30040:SF2">
    <property type="entry name" value="FAD:PROTEIN FMN TRANSFERASE"/>
    <property type="match status" value="1"/>
</dbReference>
<dbReference type="GO" id="GO:0016740">
    <property type="term" value="F:transferase activity"/>
    <property type="evidence" value="ECO:0007669"/>
    <property type="project" value="UniProtKB-UniRule"/>
</dbReference>
<dbReference type="PANTHER" id="PTHR30040">
    <property type="entry name" value="THIAMINE BIOSYNTHESIS LIPOPROTEIN APBE"/>
    <property type="match status" value="1"/>
</dbReference>
<keyword evidence="3 10" id="KW-0285">Flavoprotein</keyword>
<evidence type="ECO:0000256" key="6">
    <source>
        <dbReference type="ARBA" id="ARBA00022827"/>
    </source>
</evidence>
<dbReference type="EMBL" id="CP036275">
    <property type="protein sequence ID" value="QDU38871.1"/>
    <property type="molecule type" value="Genomic_DNA"/>
</dbReference>
<dbReference type="AlphaFoldDB" id="A0A517Z8V6"/>
<evidence type="ECO:0000256" key="10">
    <source>
        <dbReference type="PIRNR" id="PIRNR006268"/>
    </source>
</evidence>
<comment type="catalytic activity">
    <reaction evidence="9 10">
        <text>L-threonyl-[protein] + FAD = FMN-L-threonyl-[protein] + AMP + H(+)</text>
        <dbReference type="Rhea" id="RHEA:36847"/>
        <dbReference type="Rhea" id="RHEA-COMP:11060"/>
        <dbReference type="Rhea" id="RHEA-COMP:11061"/>
        <dbReference type="ChEBI" id="CHEBI:15378"/>
        <dbReference type="ChEBI" id="CHEBI:30013"/>
        <dbReference type="ChEBI" id="CHEBI:57692"/>
        <dbReference type="ChEBI" id="CHEBI:74257"/>
        <dbReference type="ChEBI" id="CHEBI:456215"/>
        <dbReference type="EC" id="2.7.1.180"/>
    </reaction>
</comment>
<dbReference type="OrthoDB" id="9778595at2"/>
<dbReference type="KEGG" id="mri:Mal4_32030"/>
<feature type="binding site" evidence="11">
    <location>
        <position position="292"/>
    </location>
    <ligand>
        <name>Mg(2+)</name>
        <dbReference type="ChEBI" id="CHEBI:18420"/>
    </ligand>
</feature>
<dbReference type="RefSeq" id="WP_145370115.1">
    <property type="nucleotide sequence ID" value="NZ_CP036275.1"/>
</dbReference>
<evidence type="ECO:0000256" key="11">
    <source>
        <dbReference type="PIRSR" id="PIRSR006268-2"/>
    </source>
</evidence>
<evidence type="ECO:0000313" key="14">
    <source>
        <dbReference type="Proteomes" id="UP000320496"/>
    </source>
</evidence>
<keyword evidence="12" id="KW-0732">Signal</keyword>
<dbReference type="Pfam" id="PF02424">
    <property type="entry name" value="ApbE"/>
    <property type="match status" value="1"/>
</dbReference>
<dbReference type="PIRSF" id="PIRSF006268">
    <property type="entry name" value="ApbE"/>
    <property type="match status" value="1"/>
</dbReference>
<feature type="binding site" evidence="11">
    <location>
        <position position="296"/>
    </location>
    <ligand>
        <name>Mg(2+)</name>
        <dbReference type="ChEBI" id="CHEBI:18420"/>
    </ligand>
</feature>
<keyword evidence="7 10" id="KW-0460">Magnesium</keyword>
<feature type="chain" id="PRO_5039909364" description="FAD:protein FMN transferase" evidence="12">
    <location>
        <begin position="26"/>
        <end position="349"/>
    </location>
</feature>
<keyword evidence="14" id="KW-1185">Reference proteome</keyword>
<evidence type="ECO:0000256" key="12">
    <source>
        <dbReference type="SAM" id="SignalP"/>
    </source>
</evidence>
<keyword evidence="6 10" id="KW-0274">FAD</keyword>
<name>A0A517Z8V6_9PLAN</name>
<dbReference type="InterPro" id="IPR003374">
    <property type="entry name" value="ApbE-like_sf"/>
</dbReference>
<comment type="similarity">
    <text evidence="10">Belongs to the ApbE family.</text>
</comment>
<proteinExistence type="inferred from homology"/>
<sequence length="349" mass="37629" precursor="true">MVGTCRAFSVAICLLLVGQPGLAAAAETLQRFEFLQIRMGIPVSLTVYGADEQVANNAARAAYARLREIDRIMSDYDPDSELMRLCRESRPGHPVTVSGELFHVLSESVALSRRTDGAFDVSIGPVVRLWRQARRKRAMPDPEQLARARESVGFEAICLHPERKTVELRKSGMRLDLGGIAKGYAAEEARRILAEHDLKRVLVDAGGDIVAGDPPPDRPAWTIAIQPLKRKDGETAQILRLANVAVATSGDAYQYVEIDGVRYSHIVDPATGLGLTQSSSVTVIAPDGMTADSLASAVSVLGPKVGLKLIEQTKGIEALIVVAGPDGPVAHESSGFDRYRSRPVTDASR</sequence>
<evidence type="ECO:0000256" key="8">
    <source>
        <dbReference type="ARBA" id="ARBA00031306"/>
    </source>
</evidence>
<evidence type="ECO:0000256" key="9">
    <source>
        <dbReference type="ARBA" id="ARBA00048540"/>
    </source>
</evidence>
<evidence type="ECO:0000256" key="3">
    <source>
        <dbReference type="ARBA" id="ARBA00022630"/>
    </source>
</evidence>
<keyword evidence="4 10" id="KW-0808">Transferase</keyword>
<dbReference type="Proteomes" id="UP000320496">
    <property type="component" value="Chromosome"/>
</dbReference>
<keyword evidence="5 10" id="KW-0479">Metal-binding</keyword>
<evidence type="ECO:0000256" key="1">
    <source>
        <dbReference type="ARBA" id="ARBA00011955"/>
    </source>
</evidence>
<accession>A0A517Z8V6</accession>
<evidence type="ECO:0000256" key="5">
    <source>
        <dbReference type="ARBA" id="ARBA00022723"/>
    </source>
</evidence>
<evidence type="ECO:0000256" key="4">
    <source>
        <dbReference type="ARBA" id="ARBA00022679"/>
    </source>
</evidence>
<gene>
    <name evidence="13" type="primary">apbE_1</name>
    <name evidence="13" type="ORF">Mal4_32030</name>
</gene>
<evidence type="ECO:0000313" key="13">
    <source>
        <dbReference type="EMBL" id="QDU38871.1"/>
    </source>
</evidence>
<comment type="cofactor">
    <cofactor evidence="11">
        <name>Mg(2+)</name>
        <dbReference type="ChEBI" id="CHEBI:18420"/>
    </cofactor>
    <cofactor evidence="11">
        <name>Mn(2+)</name>
        <dbReference type="ChEBI" id="CHEBI:29035"/>
    </cofactor>
    <text evidence="11">Magnesium. Can also use manganese.</text>
</comment>
<feature type="binding site" evidence="11">
    <location>
        <position position="179"/>
    </location>
    <ligand>
        <name>Mg(2+)</name>
        <dbReference type="ChEBI" id="CHEBI:18420"/>
    </ligand>
</feature>
<dbReference type="SUPFAM" id="SSF143631">
    <property type="entry name" value="ApbE-like"/>
    <property type="match status" value="1"/>
</dbReference>